<gene>
    <name evidence="2" type="ORF">Ato02nite_098790</name>
</gene>
<evidence type="ECO:0000256" key="1">
    <source>
        <dbReference type="SAM" id="MobiDB-lite"/>
    </source>
</evidence>
<comment type="caution">
    <text evidence="2">The sequence shown here is derived from an EMBL/GenBank/DDBJ whole genome shotgun (WGS) entry which is preliminary data.</text>
</comment>
<proteinExistence type="predicted"/>
<dbReference type="RefSeq" id="WP_213013702.1">
    <property type="nucleotide sequence ID" value="NZ_BOQN01000178.1"/>
</dbReference>
<reference evidence="2 3" key="1">
    <citation type="submission" date="2021-03" db="EMBL/GenBank/DDBJ databases">
        <title>Whole genome shotgun sequence of Actinoplanes toevensis NBRC 105298.</title>
        <authorList>
            <person name="Komaki H."/>
            <person name="Tamura T."/>
        </authorList>
    </citation>
    <scope>NUCLEOTIDE SEQUENCE [LARGE SCALE GENOMIC DNA]</scope>
    <source>
        <strain evidence="2 3">NBRC 105298</strain>
    </source>
</reference>
<evidence type="ECO:0000313" key="3">
    <source>
        <dbReference type="Proteomes" id="UP000677082"/>
    </source>
</evidence>
<accession>A0A920BRY5</accession>
<name>A0A920BRY5_9ACTN</name>
<dbReference type="EMBL" id="BOQN01000178">
    <property type="protein sequence ID" value="GIM98086.1"/>
    <property type="molecule type" value="Genomic_DNA"/>
</dbReference>
<keyword evidence="3" id="KW-1185">Reference proteome</keyword>
<evidence type="ECO:0000313" key="2">
    <source>
        <dbReference type="EMBL" id="GIM98086.1"/>
    </source>
</evidence>
<sequence length="138" mass="14603">MAEPSAAREEGDRSRATGSEERHAAVVQLAAESGAETEPGDRDFLDLRSNFGRAAAQLLKAFGPAEDLCKVPRLTRPLRSVLQTLTAASAEEPIYGFELCDMTDLGPGTVHTAPALASRLPLNSGHEAGRPPGGRVLR</sequence>
<dbReference type="AlphaFoldDB" id="A0A920BRY5"/>
<feature type="region of interest" description="Disordered" evidence="1">
    <location>
        <begin position="1"/>
        <end position="24"/>
    </location>
</feature>
<dbReference type="Proteomes" id="UP000677082">
    <property type="component" value="Unassembled WGS sequence"/>
</dbReference>
<protein>
    <submittedName>
        <fullName evidence="2">Uncharacterized protein</fullName>
    </submittedName>
</protein>
<organism evidence="2 3">
    <name type="scientific">Paractinoplanes toevensis</name>
    <dbReference type="NCBI Taxonomy" id="571911"/>
    <lineage>
        <taxon>Bacteria</taxon>
        <taxon>Bacillati</taxon>
        <taxon>Actinomycetota</taxon>
        <taxon>Actinomycetes</taxon>
        <taxon>Micromonosporales</taxon>
        <taxon>Micromonosporaceae</taxon>
        <taxon>Paractinoplanes</taxon>
    </lineage>
</organism>